<dbReference type="SUPFAM" id="SSF82714">
    <property type="entry name" value="Multidrug efflux transporter AcrB TolC docking domain, DN and DC subdomains"/>
    <property type="match status" value="2"/>
</dbReference>
<dbReference type="PRINTS" id="PR00702">
    <property type="entry name" value="ACRIFLAVINRP"/>
</dbReference>
<keyword evidence="1" id="KW-1133">Transmembrane helix</keyword>
<sequence length="1035" mass="111019">MNISRLFVLRPVATSLLMIALVLVGLVAMRFLPVSSLPDVDYPTIQVQTFYPGASPDVMATTVTAPLEVQLGEIPGLQQMTSNSSAGASVITLQFDLSLNLDVAEQNVQEAINAANSLLPTGLPAPPTYAKVNPADQPILTLAVTSKSMSLPQLQDVANNRLGTKISEVSGVGLVTPSGGNVPAVRVEADPQKLAAYGLNIDDLRSLIANVNVSQPKGNFDGPELDYTINGNDQIQDPKDYLDTVVSYQNGAPVHLRDVARVTQSAQNTEQGAWYNGTPAIVLNVQRQPGANVIATVDQIKKELPELESTLPAGMKVQIVSDSTGVIRSSVSDAAFELVLAVALVVLVIFVFLRNLPATIIPSISVPVSLIGTMALMYEFNYSIDNLSLMALIIATGFVVDDSIVMIENIVRYLEEGETPLNAALIGAGQIGFTILSLTVSLIAVLIPLLFMGGVIGRLFSEFAVTLAVTIVLSGIVSLTLVPMLCARILRAEKERHPSRFERISEGLFDKTLHAYERGLRFVMSHQVATLLVFIATLVITVVLYVAIPKGLFPVQDVGVIQGISIADNSVSYSTMVDRQAQLAEAILKDKDVINLTSYVGIDGTNTTLNNGRFLINLKARGDRSDTAAEIARRIQDEVANISGIKLYLQPEQDLTLDTTISPNQYQFVLRGPSQQEFQKYVPALITRMKRISSITDVTSDLNNDGLSVNVEVNRQLAARFGITPATIDNALYDALGQRIVSTIFDQSSQYRVILVAKPEKLPTLESLGDLYLPSQTASSGQVPLKAIAKIEVTKSPLVISHLAQFPSVTISFNLAKDASLSKAVDEVNQAEQAVHLPPSITSSFQGAAQAFQDSLSSEVYLLIAALVAVYIVLGVLYESFIHPVTILSTLPSAGIGALLALMVAGADLDVIGIIGIVLLIGIVKKNAIMIVDFALEAEREHGKPPAEAIFEASLLRFRPILMTTLAAMLGALPMLLGTGTGSELRRPLGLAIIGGLMLSQLLTLFTTPVIYLFFDRLAQRFQRKPSLAAGDSAP</sequence>
<feature type="transmembrane region" description="Helical" evidence="1">
    <location>
        <begin position="860"/>
        <end position="878"/>
    </location>
</feature>
<name>A0ABW8JJW1_9GAMM</name>
<dbReference type="Gene3D" id="3.30.70.1320">
    <property type="entry name" value="Multidrug efflux transporter AcrB pore domain like"/>
    <property type="match status" value="1"/>
</dbReference>
<feature type="transmembrane region" description="Helical" evidence="1">
    <location>
        <begin position="956"/>
        <end position="977"/>
    </location>
</feature>
<evidence type="ECO:0000256" key="1">
    <source>
        <dbReference type="SAM" id="Phobius"/>
    </source>
</evidence>
<organism evidence="2 3">
    <name type="scientific">Dyella jejuensis</name>
    <dbReference type="NCBI Taxonomy" id="1432009"/>
    <lineage>
        <taxon>Bacteria</taxon>
        <taxon>Pseudomonadati</taxon>
        <taxon>Pseudomonadota</taxon>
        <taxon>Gammaproteobacteria</taxon>
        <taxon>Lysobacterales</taxon>
        <taxon>Rhodanobacteraceae</taxon>
        <taxon>Dyella</taxon>
    </lineage>
</organism>
<feature type="transmembrane region" description="Helical" evidence="1">
    <location>
        <begin position="911"/>
        <end position="936"/>
    </location>
</feature>
<dbReference type="Proteomes" id="UP001620461">
    <property type="component" value="Unassembled WGS sequence"/>
</dbReference>
<dbReference type="InterPro" id="IPR001036">
    <property type="entry name" value="Acrflvin-R"/>
</dbReference>
<feature type="transmembrane region" description="Helical" evidence="1">
    <location>
        <begin position="989"/>
        <end position="1015"/>
    </location>
</feature>
<dbReference type="RefSeq" id="WP_404547960.1">
    <property type="nucleotide sequence ID" value="NZ_JADIKJ010000014.1"/>
</dbReference>
<dbReference type="Pfam" id="PF00873">
    <property type="entry name" value="ACR_tran"/>
    <property type="match status" value="1"/>
</dbReference>
<dbReference type="Gene3D" id="3.30.2090.10">
    <property type="entry name" value="Multidrug efflux transporter AcrB TolC docking domain, DN and DC subdomains"/>
    <property type="match status" value="2"/>
</dbReference>
<comment type="caution">
    <text evidence="2">The sequence shown here is derived from an EMBL/GenBank/DDBJ whole genome shotgun (WGS) entry which is preliminary data.</text>
</comment>
<keyword evidence="3" id="KW-1185">Reference proteome</keyword>
<dbReference type="SUPFAM" id="SSF82866">
    <property type="entry name" value="Multidrug efflux transporter AcrB transmembrane domain"/>
    <property type="match status" value="2"/>
</dbReference>
<protein>
    <submittedName>
        <fullName evidence="2">Efflux RND transporter permease subunit</fullName>
    </submittedName>
</protein>
<reference evidence="2 3" key="1">
    <citation type="submission" date="2020-10" db="EMBL/GenBank/DDBJ databases">
        <title>Phylogeny of dyella-like bacteria.</title>
        <authorList>
            <person name="Fu J."/>
        </authorList>
    </citation>
    <scope>NUCLEOTIDE SEQUENCE [LARGE SCALE GENOMIC DNA]</scope>
    <source>
        <strain evidence="2 3">JP1</strain>
    </source>
</reference>
<evidence type="ECO:0000313" key="3">
    <source>
        <dbReference type="Proteomes" id="UP001620461"/>
    </source>
</evidence>
<dbReference type="InterPro" id="IPR027463">
    <property type="entry name" value="AcrB_DN_DC_subdom"/>
</dbReference>
<dbReference type="PANTHER" id="PTHR32063">
    <property type="match status" value="1"/>
</dbReference>
<feature type="transmembrane region" description="Helical" evidence="1">
    <location>
        <begin position="360"/>
        <end position="378"/>
    </location>
</feature>
<dbReference type="SUPFAM" id="SSF82693">
    <property type="entry name" value="Multidrug efflux transporter AcrB pore domain, PN1, PN2, PC1 and PC2 subdomains"/>
    <property type="match status" value="4"/>
</dbReference>
<dbReference type="EMBL" id="JADIKJ010000014">
    <property type="protein sequence ID" value="MFK2901259.1"/>
    <property type="molecule type" value="Genomic_DNA"/>
</dbReference>
<evidence type="ECO:0000313" key="2">
    <source>
        <dbReference type="EMBL" id="MFK2901259.1"/>
    </source>
</evidence>
<keyword evidence="1" id="KW-0472">Membrane</keyword>
<keyword evidence="1" id="KW-0812">Transmembrane</keyword>
<dbReference type="Gene3D" id="3.30.70.1440">
    <property type="entry name" value="Multidrug efflux transporter AcrB pore domain"/>
    <property type="match status" value="1"/>
</dbReference>
<proteinExistence type="predicted"/>
<dbReference type="PANTHER" id="PTHR32063:SF21">
    <property type="entry name" value="MULTIDRUG RESISTANCE PROTEIN MDTB"/>
    <property type="match status" value="1"/>
</dbReference>
<feature type="transmembrane region" description="Helical" evidence="1">
    <location>
        <begin position="528"/>
        <end position="548"/>
    </location>
</feature>
<dbReference type="Gene3D" id="1.20.1640.10">
    <property type="entry name" value="Multidrug efflux transporter AcrB transmembrane domain"/>
    <property type="match status" value="2"/>
</dbReference>
<feature type="transmembrane region" description="Helical" evidence="1">
    <location>
        <begin position="423"/>
        <end position="451"/>
    </location>
</feature>
<feature type="transmembrane region" description="Helical" evidence="1">
    <location>
        <begin position="463"/>
        <end position="490"/>
    </location>
</feature>
<feature type="transmembrane region" description="Helical" evidence="1">
    <location>
        <begin position="334"/>
        <end position="353"/>
    </location>
</feature>
<accession>A0ABW8JJW1</accession>
<dbReference type="Gene3D" id="3.30.70.1430">
    <property type="entry name" value="Multidrug efflux transporter AcrB pore domain"/>
    <property type="match status" value="2"/>
</dbReference>
<gene>
    <name evidence="2" type="ORF">ISP15_13000</name>
</gene>
<feature type="transmembrane region" description="Helical" evidence="1">
    <location>
        <begin position="12"/>
        <end position="32"/>
    </location>
</feature>